<organism evidence="2 3">
    <name type="scientific">Gordonia westfalica</name>
    <dbReference type="NCBI Taxonomy" id="158898"/>
    <lineage>
        <taxon>Bacteria</taxon>
        <taxon>Bacillati</taxon>
        <taxon>Actinomycetota</taxon>
        <taxon>Actinomycetes</taxon>
        <taxon>Mycobacteriales</taxon>
        <taxon>Gordoniaceae</taxon>
        <taxon>Gordonia</taxon>
    </lineage>
</organism>
<dbReference type="OrthoDB" id="4381087at2"/>
<dbReference type="Proteomes" id="UP000183180">
    <property type="component" value="Unassembled WGS sequence"/>
</dbReference>
<dbReference type="AlphaFoldDB" id="A0A1H2I7K7"/>
<evidence type="ECO:0000313" key="3">
    <source>
        <dbReference type="Proteomes" id="UP000183180"/>
    </source>
</evidence>
<evidence type="ECO:0000313" key="2">
    <source>
        <dbReference type="EMBL" id="SDU39915.1"/>
    </source>
</evidence>
<feature type="region of interest" description="Disordered" evidence="1">
    <location>
        <begin position="1"/>
        <end position="32"/>
    </location>
</feature>
<evidence type="ECO:0000256" key="1">
    <source>
        <dbReference type="SAM" id="MobiDB-lite"/>
    </source>
</evidence>
<dbReference type="STRING" id="158898.SAMN04488548_134916"/>
<proteinExistence type="predicted"/>
<accession>A0A1H2I7K7</accession>
<reference evidence="2 3" key="1">
    <citation type="submission" date="2016-10" db="EMBL/GenBank/DDBJ databases">
        <authorList>
            <person name="de Groot N.N."/>
        </authorList>
    </citation>
    <scope>NUCLEOTIDE SEQUENCE [LARGE SCALE GENOMIC DNA]</scope>
    <source>
        <strain evidence="2 3">DSM 44215</strain>
    </source>
</reference>
<dbReference type="RefSeq" id="WP_074849303.1">
    <property type="nucleotide sequence ID" value="NZ_FNLM01000034.1"/>
</dbReference>
<sequence length="125" mass="13614">MTRPLPNPSLPLRFPWPDRGTRTEEDTFGVSPSEIEEIVTSWRANGIAIHAIDTGALGVRTIGDAHGASSRVARALRDTADPARRAVESIGHRLTTMGELLDTFVSTTLATDSRSASKFDSLRER</sequence>
<dbReference type="EMBL" id="FNLM01000034">
    <property type="protein sequence ID" value="SDU39915.1"/>
    <property type="molecule type" value="Genomic_DNA"/>
</dbReference>
<gene>
    <name evidence="2" type="ORF">SAMN04488548_134916</name>
</gene>
<protein>
    <recommendedName>
        <fullName evidence="4">Excreted virulence factor EspC, type VII ESX diderm</fullName>
    </recommendedName>
</protein>
<name>A0A1H2I7K7_9ACTN</name>
<evidence type="ECO:0008006" key="4">
    <source>
        <dbReference type="Google" id="ProtNLM"/>
    </source>
</evidence>